<feature type="region of interest" description="Disordered" evidence="1">
    <location>
        <begin position="1"/>
        <end position="31"/>
    </location>
</feature>
<organism evidence="2 3">
    <name type="scientific">Virgisporangium aurantiacum</name>
    <dbReference type="NCBI Taxonomy" id="175570"/>
    <lineage>
        <taxon>Bacteria</taxon>
        <taxon>Bacillati</taxon>
        <taxon>Actinomycetota</taxon>
        <taxon>Actinomycetes</taxon>
        <taxon>Micromonosporales</taxon>
        <taxon>Micromonosporaceae</taxon>
        <taxon>Virgisporangium</taxon>
    </lineage>
</organism>
<protein>
    <submittedName>
        <fullName evidence="2">Uncharacterized protein</fullName>
    </submittedName>
</protein>
<dbReference type="EMBL" id="BOPG01000118">
    <property type="protein sequence ID" value="GIJ64501.1"/>
    <property type="molecule type" value="Genomic_DNA"/>
</dbReference>
<keyword evidence="3" id="KW-1185">Reference proteome</keyword>
<evidence type="ECO:0000313" key="2">
    <source>
        <dbReference type="EMBL" id="GIJ64501.1"/>
    </source>
</evidence>
<gene>
    <name evidence="2" type="ORF">Vau01_120170</name>
</gene>
<proteinExistence type="predicted"/>
<accession>A0A8J3ZIM3</accession>
<dbReference type="Proteomes" id="UP000612585">
    <property type="component" value="Unassembled WGS sequence"/>
</dbReference>
<feature type="region of interest" description="Disordered" evidence="1">
    <location>
        <begin position="39"/>
        <end position="58"/>
    </location>
</feature>
<feature type="compositionally biased region" description="Basic and acidic residues" evidence="1">
    <location>
        <begin position="22"/>
        <end position="31"/>
    </location>
</feature>
<name>A0A8J3ZIM3_9ACTN</name>
<comment type="caution">
    <text evidence="2">The sequence shown here is derived from an EMBL/GenBank/DDBJ whole genome shotgun (WGS) entry which is preliminary data.</text>
</comment>
<evidence type="ECO:0000313" key="3">
    <source>
        <dbReference type="Proteomes" id="UP000612585"/>
    </source>
</evidence>
<sequence length="58" mass="6473">MPMEDDELLWQPPADGVPPVVGKREPGTNEPMMHYDTDGEISFPDERPDDGVEVSISF</sequence>
<dbReference type="AlphaFoldDB" id="A0A8J3ZIM3"/>
<reference evidence="2" key="1">
    <citation type="submission" date="2021-01" db="EMBL/GenBank/DDBJ databases">
        <title>Whole genome shotgun sequence of Virgisporangium aurantiacum NBRC 16421.</title>
        <authorList>
            <person name="Komaki H."/>
            <person name="Tamura T."/>
        </authorList>
    </citation>
    <scope>NUCLEOTIDE SEQUENCE</scope>
    <source>
        <strain evidence="2">NBRC 16421</strain>
    </source>
</reference>
<evidence type="ECO:0000256" key="1">
    <source>
        <dbReference type="SAM" id="MobiDB-lite"/>
    </source>
</evidence>